<keyword evidence="1" id="KW-1133">Transmembrane helix</keyword>
<evidence type="ECO:0000256" key="1">
    <source>
        <dbReference type="SAM" id="Phobius"/>
    </source>
</evidence>
<keyword evidence="1" id="KW-0812">Transmembrane</keyword>
<feature type="transmembrane region" description="Helical" evidence="1">
    <location>
        <begin position="6"/>
        <end position="29"/>
    </location>
</feature>
<dbReference type="EMBL" id="CP060693">
    <property type="protein sequence ID" value="QNM89945.1"/>
    <property type="molecule type" value="Genomic_DNA"/>
</dbReference>
<evidence type="ECO:0000313" key="2">
    <source>
        <dbReference type="EMBL" id="QNM89945.1"/>
    </source>
</evidence>
<name>A0A7G9LMU6_9BACT</name>
<gene>
    <name evidence="2" type="ORF">HOO34_10015</name>
</gene>
<dbReference type="RefSeq" id="WP_187386040.1">
    <property type="nucleotide sequence ID" value="NZ_CP026656.1"/>
</dbReference>
<proteinExistence type="predicted"/>
<sequence>MEALLQAIFSFFMIMGIGTSILLVIGFLLKAKGVTFVEFFPKKDKDAPSQVIYNNVISQSPNQGYYGVDARKVAAIMAAIQHHNKKG</sequence>
<protein>
    <submittedName>
        <fullName evidence="2">OadG family protein</fullName>
    </submittedName>
</protein>
<dbReference type="Proteomes" id="UP000515842">
    <property type="component" value="Chromosome"/>
</dbReference>
<accession>A0A7G9LMU6</accession>
<reference evidence="2 3" key="1">
    <citation type="journal article" date="2020" name="Front. Microbiol.">
        <title>Genomic Analysis and Antimicrobial Resistance of Aliarcobacter cryaerophilus Strains From German Water Poultry.</title>
        <authorList>
            <person name="Muller E."/>
            <person name="Hotzel H."/>
            <person name="Ahlers C."/>
            <person name="Hanel I."/>
            <person name="Tomaso H."/>
            <person name="Abdel-Glil M.Y."/>
        </authorList>
    </citation>
    <scope>NUCLEOTIDE SEQUENCE [LARGE SCALE GENOMIC DNA]</scope>
    <source>
        <strain evidence="2 3">16CS1285-4</strain>
    </source>
</reference>
<dbReference type="AlphaFoldDB" id="A0A7G9LMU6"/>
<evidence type="ECO:0000313" key="3">
    <source>
        <dbReference type="Proteomes" id="UP000515842"/>
    </source>
</evidence>
<organism evidence="2 3">
    <name type="scientific">Aliarcobacter cryaerophilus</name>
    <dbReference type="NCBI Taxonomy" id="28198"/>
    <lineage>
        <taxon>Bacteria</taxon>
        <taxon>Pseudomonadati</taxon>
        <taxon>Campylobacterota</taxon>
        <taxon>Epsilonproteobacteria</taxon>
        <taxon>Campylobacterales</taxon>
        <taxon>Arcobacteraceae</taxon>
        <taxon>Aliarcobacter</taxon>
    </lineage>
</organism>
<keyword evidence="1" id="KW-0472">Membrane</keyword>